<name>A0A952FIY7_9PROT</name>
<dbReference type="AlphaFoldDB" id="A0A952FIY7"/>
<evidence type="ECO:0000313" key="2">
    <source>
        <dbReference type="EMBL" id="MBW8725297.1"/>
    </source>
</evidence>
<dbReference type="GO" id="GO:0015774">
    <property type="term" value="P:polysaccharide transport"/>
    <property type="evidence" value="ECO:0007669"/>
    <property type="project" value="InterPro"/>
</dbReference>
<feature type="compositionally biased region" description="Pro residues" evidence="1">
    <location>
        <begin position="24"/>
        <end position="36"/>
    </location>
</feature>
<comment type="caution">
    <text evidence="2">The sequence shown here is derived from an EMBL/GenBank/DDBJ whole genome shotgun (WGS) entry which is preliminary data.</text>
</comment>
<dbReference type="Proteomes" id="UP000700706">
    <property type="component" value="Unassembled WGS sequence"/>
</dbReference>
<evidence type="ECO:0000313" key="3">
    <source>
        <dbReference type="Proteomes" id="UP000700706"/>
    </source>
</evidence>
<dbReference type="GO" id="GO:0000271">
    <property type="term" value="P:polysaccharide biosynthetic process"/>
    <property type="evidence" value="ECO:0007669"/>
    <property type="project" value="InterPro"/>
</dbReference>
<accession>A0A952FIY7</accession>
<protein>
    <submittedName>
        <fullName evidence="2">Capsular biosynthesis protein</fullName>
    </submittedName>
</protein>
<proteinExistence type="predicted"/>
<gene>
    <name evidence="2" type="ORF">JF625_09115</name>
</gene>
<dbReference type="InterPro" id="IPR007833">
    <property type="entry name" value="Capsule_polysaccharide_synth"/>
</dbReference>
<organism evidence="2 3">
    <name type="scientific">Inquilinus limosus</name>
    <dbReference type="NCBI Taxonomy" id="171674"/>
    <lineage>
        <taxon>Bacteria</taxon>
        <taxon>Pseudomonadati</taxon>
        <taxon>Pseudomonadota</taxon>
        <taxon>Alphaproteobacteria</taxon>
        <taxon>Rhodospirillales</taxon>
        <taxon>Rhodospirillaceae</taxon>
        <taxon>Inquilinus</taxon>
    </lineage>
</organism>
<sequence>MNGRPQRPFAAAARLAGALAPPQRQAPPQPVPPPPAAARAIPAPAAGRSQRVVLVLQGAATPFQRRLATALEAAGARIVKINICGGDAVFWRRRAIAFRGRFEEWRGFVAGILDREGVTDLVLFGDCRPYHRVAVDLARRRGLRLHLFEEGYLRPGWVTCEAWGVNGHSDLPRSPAAFLAMARTAEPPPAAAPVPSYFLHRAVWDVLWTVGLVALMPAFPHYRHHALDHPLVEYAGWLGRFLRASRVKRQAQRVMQGLAGQAGRYYLHPLQLDTDFQIRIHSPYPDTVAAAEEVIASFARRADPGTRLVVKLHPLDFRPAAKQRRIEALAARHGVADRVDFIDGGDLQQLVDGAIGVVVVNSTVGMMALERGRPLQTLGTAVFDLPGLSFQGGLDRFWAEGQPPRPELLEAFRRVVVARTQIRGSFFSMKGIDLAVDGARRRILDGEVVPLREAAWAAQGGETA</sequence>
<dbReference type="CDD" id="cd16441">
    <property type="entry name" value="beta_Kdo_transferase_KpsS"/>
    <property type="match status" value="1"/>
</dbReference>
<evidence type="ECO:0000256" key="1">
    <source>
        <dbReference type="SAM" id="MobiDB-lite"/>
    </source>
</evidence>
<reference evidence="2" key="1">
    <citation type="submission" date="2020-06" db="EMBL/GenBank/DDBJ databases">
        <title>Stable isotope informed genome-resolved metagenomics uncovers potential trophic interactions in rhizosphere soil.</title>
        <authorList>
            <person name="Starr E.P."/>
            <person name="Shi S."/>
            <person name="Blazewicz S.J."/>
            <person name="Koch B.J."/>
            <person name="Probst A.J."/>
            <person name="Hungate B.A."/>
            <person name="Pett-Ridge J."/>
            <person name="Firestone M.K."/>
            <person name="Banfield J.F."/>
        </authorList>
    </citation>
    <scope>NUCLEOTIDE SEQUENCE</scope>
    <source>
        <strain evidence="2">YM_69_17</strain>
    </source>
</reference>
<dbReference type="Pfam" id="PF05159">
    <property type="entry name" value="Capsule_synth"/>
    <property type="match status" value="1"/>
</dbReference>
<feature type="region of interest" description="Disordered" evidence="1">
    <location>
        <begin position="17"/>
        <end position="42"/>
    </location>
</feature>
<dbReference type="EMBL" id="JAEKLZ010000166">
    <property type="protein sequence ID" value="MBW8725297.1"/>
    <property type="molecule type" value="Genomic_DNA"/>
</dbReference>